<sequence>MTGWWEFLLGDPGATVGTGAAADSGGPGAVGEPGGSVVAGLPGAGDTLAVVADLDGDGVADHATVVDARGRPFVFVAGPADGDPHDVGNLTSDEAGPPHTPESGTTSVDDPAGNRRWFWVSGP</sequence>
<dbReference type="RefSeq" id="WP_075664648.1">
    <property type="nucleotide sequence ID" value="NZ_CP009247.1"/>
</dbReference>
<evidence type="ECO:0000313" key="3">
    <source>
        <dbReference type="Proteomes" id="UP000185434"/>
    </source>
</evidence>
<keyword evidence="3" id="KW-1185">Reference proteome</keyword>
<evidence type="ECO:0000313" key="2">
    <source>
        <dbReference type="EMBL" id="APT89650.1"/>
    </source>
</evidence>
<gene>
    <name evidence="2" type="ORF">CFRA_10900</name>
</gene>
<dbReference type="KEGG" id="cfk:CFRA_10900"/>
<dbReference type="Proteomes" id="UP000185434">
    <property type="component" value="Chromosome"/>
</dbReference>
<protein>
    <submittedName>
        <fullName evidence="2">Uncharacterized protein</fullName>
    </submittedName>
</protein>
<feature type="region of interest" description="Disordered" evidence="1">
    <location>
        <begin position="78"/>
        <end position="123"/>
    </location>
</feature>
<reference evidence="2 3" key="1">
    <citation type="submission" date="2014-08" db="EMBL/GenBank/DDBJ databases">
        <title>Complete genome sequence of Corynebacterium frankenforstense ST18(T) (=DSM 45800(T)), isolated from raw cow milk.</title>
        <authorList>
            <person name="Ruckert C."/>
            <person name="Albersmeier A."/>
            <person name="Winkler A."/>
            <person name="Lipski A."/>
            <person name="Kalinowski J."/>
        </authorList>
    </citation>
    <scope>NUCLEOTIDE SEQUENCE [LARGE SCALE GENOMIC DNA]</scope>
    <source>
        <strain evidence="2 3">ST18</strain>
    </source>
</reference>
<dbReference type="EMBL" id="CP009247">
    <property type="protein sequence ID" value="APT89650.1"/>
    <property type="molecule type" value="Genomic_DNA"/>
</dbReference>
<name>A0A1L7CV35_9CORY</name>
<dbReference type="AlphaFoldDB" id="A0A1L7CV35"/>
<proteinExistence type="predicted"/>
<organism evidence="2 3">
    <name type="scientific">Corynebacterium frankenforstense DSM 45800</name>
    <dbReference type="NCBI Taxonomy" id="1437875"/>
    <lineage>
        <taxon>Bacteria</taxon>
        <taxon>Bacillati</taxon>
        <taxon>Actinomycetota</taxon>
        <taxon>Actinomycetes</taxon>
        <taxon>Mycobacteriales</taxon>
        <taxon>Corynebacteriaceae</taxon>
        <taxon>Corynebacterium</taxon>
    </lineage>
</organism>
<evidence type="ECO:0000256" key="1">
    <source>
        <dbReference type="SAM" id="MobiDB-lite"/>
    </source>
</evidence>
<dbReference type="STRING" id="1437875.CFRA_10900"/>
<accession>A0A1L7CV35</accession>